<dbReference type="InterPro" id="IPR039425">
    <property type="entry name" value="RNA_pol_sigma-70-like"/>
</dbReference>
<dbReference type="Pfam" id="PF08281">
    <property type="entry name" value="Sigma70_r4_2"/>
    <property type="match status" value="1"/>
</dbReference>
<dbReference type="EMBL" id="BLAD01000046">
    <property type="protein sequence ID" value="GES00628.1"/>
    <property type="molecule type" value="Genomic_DNA"/>
</dbReference>
<dbReference type="GO" id="GO:0016987">
    <property type="term" value="F:sigma factor activity"/>
    <property type="evidence" value="ECO:0007669"/>
    <property type="project" value="UniProtKB-KW"/>
</dbReference>
<protein>
    <submittedName>
        <fullName evidence="8">RNA polymerase sigma24 factor</fullName>
    </submittedName>
</protein>
<evidence type="ECO:0000259" key="6">
    <source>
        <dbReference type="Pfam" id="PF04542"/>
    </source>
</evidence>
<keyword evidence="4" id="KW-0238">DNA-binding</keyword>
<dbReference type="InterPro" id="IPR014284">
    <property type="entry name" value="RNA_pol_sigma-70_dom"/>
</dbReference>
<dbReference type="CDD" id="cd06171">
    <property type="entry name" value="Sigma70_r4"/>
    <property type="match status" value="1"/>
</dbReference>
<dbReference type="Gene3D" id="1.10.1740.10">
    <property type="match status" value="1"/>
</dbReference>
<evidence type="ECO:0000256" key="3">
    <source>
        <dbReference type="ARBA" id="ARBA00023082"/>
    </source>
</evidence>
<evidence type="ECO:0000259" key="7">
    <source>
        <dbReference type="Pfam" id="PF08281"/>
    </source>
</evidence>
<dbReference type="GO" id="GO:0003677">
    <property type="term" value="F:DNA binding"/>
    <property type="evidence" value="ECO:0007669"/>
    <property type="project" value="UniProtKB-KW"/>
</dbReference>
<proteinExistence type="inferred from homology"/>
<comment type="caution">
    <text evidence="8">The sequence shown here is derived from an EMBL/GenBank/DDBJ whole genome shotgun (WGS) entry which is preliminary data.</text>
</comment>
<keyword evidence="3" id="KW-0731">Sigma factor</keyword>
<evidence type="ECO:0000256" key="4">
    <source>
        <dbReference type="ARBA" id="ARBA00023125"/>
    </source>
</evidence>
<dbReference type="InterPro" id="IPR007627">
    <property type="entry name" value="RNA_pol_sigma70_r2"/>
</dbReference>
<sequence>MVDGYEGFREFVLARGPALMGTAYLLTGERHLAEDLLQIVLSRLAARWQRIERDGNPEAYARTALYRESVSWWRVRRNREVAVAEIADATGTDDFTHASVRRLVLQRAMARLTPRQRAVLVLRFYEDLGEAETARLLGCSAGTVKSQTHHALRRLRSIAPELAELLAETDSARSGGAR</sequence>
<dbReference type="GO" id="GO:0006352">
    <property type="term" value="P:DNA-templated transcription initiation"/>
    <property type="evidence" value="ECO:0007669"/>
    <property type="project" value="InterPro"/>
</dbReference>
<reference evidence="8 9" key="1">
    <citation type="submission" date="2019-10" db="EMBL/GenBank/DDBJ databases">
        <title>Whole genome shotgun sequence of Acrocarpospora corrugata NBRC 13972.</title>
        <authorList>
            <person name="Ichikawa N."/>
            <person name="Kimura A."/>
            <person name="Kitahashi Y."/>
            <person name="Komaki H."/>
            <person name="Oguchi A."/>
        </authorList>
    </citation>
    <scope>NUCLEOTIDE SEQUENCE [LARGE SCALE GENOMIC DNA]</scope>
    <source>
        <strain evidence="8 9">NBRC 13972</strain>
    </source>
</reference>
<feature type="domain" description="RNA polymerase sigma factor 70 region 4 type 2" evidence="7">
    <location>
        <begin position="103"/>
        <end position="155"/>
    </location>
</feature>
<keyword evidence="5" id="KW-0804">Transcription</keyword>
<dbReference type="SUPFAM" id="SSF88946">
    <property type="entry name" value="Sigma2 domain of RNA polymerase sigma factors"/>
    <property type="match status" value="1"/>
</dbReference>
<dbReference type="InterPro" id="IPR013324">
    <property type="entry name" value="RNA_pol_sigma_r3/r4-like"/>
</dbReference>
<dbReference type="SUPFAM" id="SSF88659">
    <property type="entry name" value="Sigma3 and sigma4 domains of RNA polymerase sigma factors"/>
    <property type="match status" value="1"/>
</dbReference>
<evidence type="ECO:0000313" key="9">
    <source>
        <dbReference type="Proteomes" id="UP000334990"/>
    </source>
</evidence>
<dbReference type="PANTHER" id="PTHR43133:SF50">
    <property type="entry name" value="ECF RNA POLYMERASE SIGMA FACTOR SIGM"/>
    <property type="match status" value="1"/>
</dbReference>
<evidence type="ECO:0000256" key="2">
    <source>
        <dbReference type="ARBA" id="ARBA00023015"/>
    </source>
</evidence>
<accession>A0A5M3W1Z8</accession>
<evidence type="ECO:0000313" key="8">
    <source>
        <dbReference type="EMBL" id="GES00628.1"/>
    </source>
</evidence>
<dbReference type="PANTHER" id="PTHR43133">
    <property type="entry name" value="RNA POLYMERASE ECF-TYPE SIGMA FACTO"/>
    <property type="match status" value="1"/>
</dbReference>
<comment type="similarity">
    <text evidence="1">Belongs to the sigma-70 factor family. ECF subfamily.</text>
</comment>
<keyword evidence="9" id="KW-1185">Reference proteome</keyword>
<dbReference type="Gene3D" id="1.10.10.10">
    <property type="entry name" value="Winged helix-like DNA-binding domain superfamily/Winged helix DNA-binding domain"/>
    <property type="match status" value="1"/>
</dbReference>
<dbReference type="InterPro" id="IPR036388">
    <property type="entry name" value="WH-like_DNA-bd_sf"/>
</dbReference>
<dbReference type="NCBIfam" id="TIGR02937">
    <property type="entry name" value="sigma70-ECF"/>
    <property type="match status" value="1"/>
</dbReference>
<evidence type="ECO:0000256" key="1">
    <source>
        <dbReference type="ARBA" id="ARBA00010641"/>
    </source>
</evidence>
<dbReference type="InterPro" id="IPR014325">
    <property type="entry name" value="RNA_pol_sigma-E_actinobac"/>
</dbReference>
<dbReference type="Pfam" id="PF04542">
    <property type="entry name" value="Sigma70_r2"/>
    <property type="match status" value="1"/>
</dbReference>
<dbReference type="AlphaFoldDB" id="A0A5M3W1Z8"/>
<keyword evidence="2" id="KW-0805">Transcription regulation</keyword>
<gene>
    <name evidence="8" type="ORF">Acor_26920</name>
</gene>
<organism evidence="8 9">
    <name type="scientific">Acrocarpospora corrugata</name>
    <dbReference type="NCBI Taxonomy" id="35763"/>
    <lineage>
        <taxon>Bacteria</taxon>
        <taxon>Bacillati</taxon>
        <taxon>Actinomycetota</taxon>
        <taxon>Actinomycetes</taxon>
        <taxon>Streptosporangiales</taxon>
        <taxon>Streptosporangiaceae</taxon>
        <taxon>Acrocarpospora</taxon>
    </lineage>
</organism>
<dbReference type="NCBIfam" id="TIGR02983">
    <property type="entry name" value="SigE-fam_strep"/>
    <property type="match status" value="1"/>
</dbReference>
<feature type="domain" description="RNA polymerase sigma-70 region 2" evidence="6">
    <location>
        <begin position="14"/>
        <end position="77"/>
    </location>
</feature>
<dbReference type="InterPro" id="IPR013325">
    <property type="entry name" value="RNA_pol_sigma_r2"/>
</dbReference>
<name>A0A5M3W1Z8_9ACTN</name>
<dbReference type="InterPro" id="IPR013249">
    <property type="entry name" value="RNA_pol_sigma70_r4_t2"/>
</dbReference>
<evidence type="ECO:0000256" key="5">
    <source>
        <dbReference type="ARBA" id="ARBA00023163"/>
    </source>
</evidence>
<dbReference type="Proteomes" id="UP000334990">
    <property type="component" value="Unassembled WGS sequence"/>
</dbReference>